<sequence>MGWCCVPMCRGNYDGGPKVRLFSFPSDQKRKAEWQRAVRRDDVDVAQLKGPEVCERHFKPVYLRTTSSYTSVDGRPIEAPMKLTRLTPGVLPTIFPNCPAYVSDKRKRREGPEERKPRNEHELLQRAIQQSKITYEKKSQKNKVQNLSDITSRVERIRHKVFWSMTVCDSCVIFAHMEMTSEVPDVTMSVVVSSDLSIRVFSRNVPLFSSEQLCIASKISDFQVLVDLLDSVESYTTKKTTPKQDKVQGTLKLVISLLEDITNEGLDDDERIDALLFLKEQCKLLMRKGNGRSSATKSKLFASPGFIKTSGEPKAPAPPGFRKASDDSTSSGGAASRLAPGIPAVLPADASADSAGGGSAIGTNEASGAVGDEGPRIVPPLAAQPPLPGEPEAAVQATSAAQLGAAGGTARGPQYSEYQADSRAEYLQWQVRCVQLVLIGLIAFVFVTVVLCALNVFVSRFSDSVLPMVEPCEDFYEHVCGGWLLRTHVPLDAFSVSVFSETQAMFTEDIMGNIRLLTAAPYSCVVMARQ</sequence>
<gene>
    <name evidence="1" type="ORF">HPB50_015575</name>
</gene>
<name>A0ACB7SFI3_HYAAI</name>
<accession>A0ACB7SFI3</accession>
<comment type="caution">
    <text evidence="1">The sequence shown here is derived from an EMBL/GenBank/DDBJ whole genome shotgun (WGS) entry which is preliminary data.</text>
</comment>
<evidence type="ECO:0000313" key="1">
    <source>
        <dbReference type="EMBL" id="KAH6933488.1"/>
    </source>
</evidence>
<dbReference type="Proteomes" id="UP000821845">
    <property type="component" value="Chromosome 4"/>
</dbReference>
<reference evidence="1" key="1">
    <citation type="submission" date="2020-05" db="EMBL/GenBank/DDBJ databases">
        <title>Large-scale comparative analyses of tick genomes elucidate their genetic diversity and vector capacities.</title>
        <authorList>
            <person name="Jia N."/>
            <person name="Wang J."/>
            <person name="Shi W."/>
            <person name="Du L."/>
            <person name="Sun Y."/>
            <person name="Zhan W."/>
            <person name="Jiang J."/>
            <person name="Wang Q."/>
            <person name="Zhang B."/>
            <person name="Ji P."/>
            <person name="Sakyi L.B."/>
            <person name="Cui X."/>
            <person name="Yuan T."/>
            <person name="Jiang B."/>
            <person name="Yang W."/>
            <person name="Lam T.T.-Y."/>
            <person name="Chang Q."/>
            <person name="Ding S."/>
            <person name="Wang X."/>
            <person name="Zhu J."/>
            <person name="Ruan X."/>
            <person name="Zhao L."/>
            <person name="Wei J."/>
            <person name="Que T."/>
            <person name="Du C."/>
            <person name="Cheng J."/>
            <person name="Dai P."/>
            <person name="Han X."/>
            <person name="Huang E."/>
            <person name="Gao Y."/>
            <person name="Liu J."/>
            <person name="Shao H."/>
            <person name="Ye R."/>
            <person name="Li L."/>
            <person name="Wei W."/>
            <person name="Wang X."/>
            <person name="Wang C."/>
            <person name="Yang T."/>
            <person name="Huo Q."/>
            <person name="Li W."/>
            <person name="Guo W."/>
            <person name="Chen H."/>
            <person name="Zhou L."/>
            <person name="Ni X."/>
            <person name="Tian J."/>
            <person name="Zhou Y."/>
            <person name="Sheng Y."/>
            <person name="Liu T."/>
            <person name="Pan Y."/>
            <person name="Xia L."/>
            <person name="Li J."/>
            <person name="Zhao F."/>
            <person name="Cao W."/>
        </authorList>
    </citation>
    <scope>NUCLEOTIDE SEQUENCE</scope>
    <source>
        <strain evidence="1">Hyas-2018</strain>
    </source>
</reference>
<evidence type="ECO:0000313" key="2">
    <source>
        <dbReference type="Proteomes" id="UP000821845"/>
    </source>
</evidence>
<dbReference type="EMBL" id="CM023484">
    <property type="protein sequence ID" value="KAH6933488.1"/>
    <property type="molecule type" value="Genomic_DNA"/>
</dbReference>
<protein>
    <submittedName>
        <fullName evidence="1">Uncharacterized protein</fullName>
    </submittedName>
</protein>
<proteinExistence type="predicted"/>
<organism evidence="1 2">
    <name type="scientific">Hyalomma asiaticum</name>
    <name type="common">Tick</name>
    <dbReference type="NCBI Taxonomy" id="266040"/>
    <lineage>
        <taxon>Eukaryota</taxon>
        <taxon>Metazoa</taxon>
        <taxon>Ecdysozoa</taxon>
        <taxon>Arthropoda</taxon>
        <taxon>Chelicerata</taxon>
        <taxon>Arachnida</taxon>
        <taxon>Acari</taxon>
        <taxon>Parasitiformes</taxon>
        <taxon>Ixodida</taxon>
        <taxon>Ixodoidea</taxon>
        <taxon>Ixodidae</taxon>
        <taxon>Hyalomminae</taxon>
        <taxon>Hyalomma</taxon>
    </lineage>
</organism>
<keyword evidence="2" id="KW-1185">Reference proteome</keyword>